<dbReference type="PROSITE" id="PS50252">
    <property type="entry name" value="TBOX_3"/>
    <property type="match status" value="1"/>
</dbReference>
<dbReference type="GO" id="GO:0000978">
    <property type="term" value="F:RNA polymerase II cis-regulatory region sequence-specific DNA binding"/>
    <property type="evidence" value="ECO:0007669"/>
    <property type="project" value="InterPro"/>
</dbReference>
<dbReference type="CDD" id="cd20193">
    <property type="entry name" value="T-box_TBX20-like"/>
    <property type="match status" value="1"/>
</dbReference>
<dbReference type="FunFam" id="2.60.40.820:FF:000008">
    <property type="entry name" value="T-box transcription factor TBX20"/>
    <property type="match status" value="1"/>
</dbReference>
<dbReference type="InterPro" id="IPR008967">
    <property type="entry name" value="p53-like_TF_DNA-bd_sf"/>
</dbReference>
<evidence type="ECO:0000256" key="5">
    <source>
        <dbReference type="ARBA" id="ARBA00023242"/>
    </source>
</evidence>
<evidence type="ECO:0000256" key="3">
    <source>
        <dbReference type="ARBA" id="ARBA00023125"/>
    </source>
</evidence>
<keyword evidence="2" id="KW-0805">Transcription regulation</keyword>
<proteinExistence type="predicted"/>
<dbReference type="InterPro" id="IPR046360">
    <property type="entry name" value="T-box_DNA-bd"/>
</dbReference>
<keyword evidence="4" id="KW-0804">Transcription</keyword>
<dbReference type="SMART" id="SM00425">
    <property type="entry name" value="TBOX"/>
    <property type="match status" value="1"/>
</dbReference>
<dbReference type="GO" id="GO:0000785">
    <property type="term" value="C:chromatin"/>
    <property type="evidence" value="ECO:0007669"/>
    <property type="project" value="TreeGrafter"/>
</dbReference>
<feature type="compositionally biased region" description="Low complexity" evidence="7">
    <location>
        <begin position="420"/>
        <end position="435"/>
    </location>
</feature>
<comment type="caution">
    <text evidence="6">Lacks conserved residue(s) required for the propagation of feature annotation.</text>
</comment>
<evidence type="ECO:0000259" key="8">
    <source>
        <dbReference type="PROSITE" id="PS50252"/>
    </source>
</evidence>
<dbReference type="PROSITE" id="PS01283">
    <property type="entry name" value="TBOX_1"/>
    <property type="match status" value="1"/>
</dbReference>
<accession>A0A6A4W288</accession>
<dbReference type="PRINTS" id="PR00937">
    <property type="entry name" value="TBOX"/>
</dbReference>
<comment type="subcellular location">
    <subcellularLocation>
        <location evidence="1 6">Nucleus</location>
    </subcellularLocation>
</comment>
<evidence type="ECO:0000256" key="6">
    <source>
        <dbReference type="PROSITE-ProRule" id="PRU00201"/>
    </source>
</evidence>
<evidence type="ECO:0000256" key="2">
    <source>
        <dbReference type="ARBA" id="ARBA00023015"/>
    </source>
</evidence>
<dbReference type="Proteomes" id="UP000440578">
    <property type="component" value="Unassembled WGS sequence"/>
</dbReference>
<name>A0A6A4W288_AMPAM</name>
<feature type="domain" description="T-box" evidence="8">
    <location>
        <begin position="89"/>
        <end position="274"/>
    </location>
</feature>
<evidence type="ECO:0000256" key="1">
    <source>
        <dbReference type="ARBA" id="ARBA00004123"/>
    </source>
</evidence>
<dbReference type="InterPro" id="IPR018186">
    <property type="entry name" value="TF_T-box_CS"/>
</dbReference>
<reference evidence="9 10" key="1">
    <citation type="submission" date="2019-07" db="EMBL/GenBank/DDBJ databases">
        <title>Draft genome assembly of a fouling barnacle, Amphibalanus amphitrite (Darwin, 1854): The first reference genome for Thecostraca.</title>
        <authorList>
            <person name="Kim W."/>
        </authorList>
    </citation>
    <scope>NUCLEOTIDE SEQUENCE [LARGE SCALE GENOMIC DNA]</scope>
    <source>
        <strain evidence="9">SNU_AA5</strain>
        <tissue evidence="9">Soma without cirri and trophi</tissue>
    </source>
</reference>
<comment type="caution">
    <text evidence="9">The sequence shown here is derived from an EMBL/GenBank/DDBJ whole genome shotgun (WGS) entry which is preliminary data.</text>
</comment>
<feature type="region of interest" description="Disordered" evidence="7">
    <location>
        <begin position="31"/>
        <end position="70"/>
    </location>
</feature>
<dbReference type="OrthoDB" id="7442607at2759"/>
<evidence type="ECO:0000256" key="7">
    <source>
        <dbReference type="SAM" id="MobiDB-lite"/>
    </source>
</evidence>
<sequence length="456" mass="50314">MLDTQMAEALNKPRSTDFSIAALMGRAEQVSDKDEELAAETVLEGSDRGTPEVSSTVESAVREDKEERKKAKPEGICTCAELQDVQCTLETKELWEKFHELGTEMIVTKTGRRMFPTIRVSFTGVKLEQRFLVVLDIVPADNKRYRYAYHRSSWLVAGKADPPAPARLYVHPDCPFNGEQLKKQVVSFEKIKVTNNEMDKSGLIILNSMHRYQPRVHLILRKEGQGGTITDLEGQDYKTFIFPETVFTAVTAYQNQLITKLKIDSNPFAKGFRDSSRLTDFERDTFETLLVDHPPYLPGVHPVFDACNLTAEEKTLLAARAQMMLRQSAPPTSSAASAGLLGYPRAPLPVPLPLLSQWAALQSQSMLASQLQQSLACHSAASLAQQQGYGDALRLPRPVYPAALQRYAPYIYPRLLSPAAASPGKAAAPSPSPSAVSVEATEAERPPGTSPRSSPR</sequence>
<gene>
    <name evidence="9" type="primary">TBX20_1</name>
    <name evidence="9" type="ORF">FJT64_005376</name>
</gene>
<feature type="region of interest" description="Disordered" evidence="7">
    <location>
        <begin position="420"/>
        <end position="456"/>
    </location>
</feature>
<feature type="compositionally biased region" description="Low complexity" evidence="7">
    <location>
        <begin position="446"/>
        <end position="456"/>
    </location>
</feature>
<dbReference type="Gene3D" id="2.60.40.820">
    <property type="entry name" value="Transcription factor, T-box"/>
    <property type="match status" value="1"/>
</dbReference>
<dbReference type="GO" id="GO:0000981">
    <property type="term" value="F:DNA-binding transcription factor activity, RNA polymerase II-specific"/>
    <property type="evidence" value="ECO:0007669"/>
    <property type="project" value="TreeGrafter"/>
</dbReference>
<dbReference type="InterPro" id="IPR036960">
    <property type="entry name" value="T-box_sf"/>
</dbReference>
<dbReference type="AlphaFoldDB" id="A0A6A4W288"/>
<keyword evidence="10" id="KW-1185">Reference proteome</keyword>
<evidence type="ECO:0000256" key="4">
    <source>
        <dbReference type="ARBA" id="ARBA00023163"/>
    </source>
</evidence>
<keyword evidence="3 6" id="KW-0238">DNA-binding</keyword>
<dbReference type="PANTHER" id="PTHR11267">
    <property type="entry name" value="T-BOX PROTEIN-RELATED"/>
    <property type="match status" value="1"/>
</dbReference>
<dbReference type="Pfam" id="PF00907">
    <property type="entry name" value="T-box"/>
    <property type="match status" value="1"/>
</dbReference>
<dbReference type="InterPro" id="IPR001699">
    <property type="entry name" value="TF_T-box"/>
</dbReference>
<dbReference type="GO" id="GO:0007507">
    <property type="term" value="P:heart development"/>
    <property type="evidence" value="ECO:0007669"/>
    <property type="project" value="TreeGrafter"/>
</dbReference>
<protein>
    <submittedName>
        <fullName evidence="9">T-box transcription factor TBX20</fullName>
    </submittedName>
</protein>
<dbReference type="EMBL" id="VIIS01001505">
    <property type="protein sequence ID" value="KAF0297212.1"/>
    <property type="molecule type" value="Genomic_DNA"/>
</dbReference>
<organism evidence="9 10">
    <name type="scientific">Amphibalanus amphitrite</name>
    <name type="common">Striped barnacle</name>
    <name type="synonym">Balanus amphitrite</name>
    <dbReference type="NCBI Taxonomy" id="1232801"/>
    <lineage>
        <taxon>Eukaryota</taxon>
        <taxon>Metazoa</taxon>
        <taxon>Ecdysozoa</taxon>
        <taxon>Arthropoda</taxon>
        <taxon>Crustacea</taxon>
        <taxon>Multicrustacea</taxon>
        <taxon>Cirripedia</taxon>
        <taxon>Thoracica</taxon>
        <taxon>Thoracicalcarea</taxon>
        <taxon>Balanomorpha</taxon>
        <taxon>Balanoidea</taxon>
        <taxon>Balanidae</taxon>
        <taxon>Amphibalaninae</taxon>
        <taxon>Amphibalanus</taxon>
    </lineage>
</organism>
<dbReference type="SUPFAM" id="SSF49417">
    <property type="entry name" value="p53-like transcription factors"/>
    <property type="match status" value="1"/>
</dbReference>
<evidence type="ECO:0000313" key="9">
    <source>
        <dbReference type="EMBL" id="KAF0297212.1"/>
    </source>
</evidence>
<dbReference type="GO" id="GO:0045893">
    <property type="term" value="P:positive regulation of DNA-templated transcription"/>
    <property type="evidence" value="ECO:0007669"/>
    <property type="project" value="InterPro"/>
</dbReference>
<dbReference type="PANTHER" id="PTHR11267:SF190">
    <property type="entry name" value="T-BOX TRANSCRIPTION FACTOR TBX20"/>
    <property type="match status" value="1"/>
</dbReference>
<keyword evidence="5 6" id="KW-0539">Nucleus</keyword>
<dbReference type="GO" id="GO:0005634">
    <property type="term" value="C:nucleus"/>
    <property type="evidence" value="ECO:0007669"/>
    <property type="project" value="UniProtKB-SubCell"/>
</dbReference>
<evidence type="ECO:0000313" key="10">
    <source>
        <dbReference type="Proteomes" id="UP000440578"/>
    </source>
</evidence>
<feature type="compositionally biased region" description="Basic and acidic residues" evidence="7">
    <location>
        <begin position="60"/>
        <end position="70"/>
    </location>
</feature>
<dbReference type="GO" id="GO:0001708">
    <property type="term" value="P:cell fate specification"/>
    <property type="evidence" value="ECO:0007669"/>
    <property type="project" value="TreeGrafter"/>
</dbReference>